<organism evidence="2 3">
    <name type="scientific">Tritrichomonas musculus</name>
    <dbReference type="NCBI Taxonomy" id="1915356"/>
    <lineage>
        <taxon>Eukaryota</taxon>
        <taxon>Metamonada</taxon>
        <taxon>Parabasalia</taxon>
        <taxon>Tritrichomonadida</taxon>
        <taxon>Tritrichomonadidae</taxon>
        <taxon>Tritrichomonas</taxon>
    </lineage>
</organism>
<feature type="transmembrane region" description="Helical" evidence="1">
    <location>
        <begin position="46"/>
        <end position="68"/>
    </location>
</feature>
<dbReference type="Proteomes" id="UP001470230">
    <property type="component" value="Unassembled WGS sequence"/>
</dbReference>
<accession>A0ABR2KYH6</accession>
<keyword evidence="1" id="KW-0812">Transmembrane</keyword>
<dbReference type="SUPFAM" id="SSF81324">
    <property type="entry name" value="Voltage-gated potassium channels"/>
    <property type="match status" value="1"/>
</dbReference>
<keyword evidence="1" id="KW-1133">Transmembrane helix</keyword>
<protein>
    <submittedName>
        <fullName evidence="2">Uncharacterized protein</fullName>
    </submittedName>
</protein>
<reference evidence="2 3" key="1">
    <citation type="submission" date="2024-04" db="EMBL/GenBank/DDBJ databases">
        <title>Tritrichomonas musculus Genome.</title>
        <authorList>
            <person name="Alves-Ferreira E."/>
            <person name="Grigg M."/>
            <person name="Lorenzi H."/>
            <person name="Galac M."/>
        </authorList>
    </citation>
    <scope>NUCLEOTIDE SEQUENCE [LARGE SCALE GENOMIC DNA]</scope>
    <source>
        <strain evidence="2 3">EAF2021</strain>
    </source>
</reference>
<evidence type="ECO:0000313" key="3">
    <source>
        <dbReference type="Proteomes" id="UP001470230"/>
    </source>
</evidence>
<feature type="transmembrane region" description="Helical" evidence="1">
    <location>
        <begin position="316"/>
        <end position="335"/>
    </location>
</feature>
<evidence type="ECO:0000313" key="2">
    <source>
        <dbReference type="EMBL" id="KAK8895771.1"/>
    </source>
</evidence>
<proteinExistence type="predicted"/>
<keyword evidence="1" id="KW-0472">Membrane</keyword>
<name>A0ABR2KYH6_9EUKA</name>
<feature type="transmembrane region" description="Helical" evidence="1">
    <location>
        <begin position="341"/>
        <end position="360"/>
    </location>
</feature>
<comment type="caution">
    <text evidence="2">The sequence shown here is derived from an EMBL/GenBank/DDBJ whole genome shotgun (WGS) entry which is preliminary data.</text>
</comment>
<sequence>MKREESREIRRSTSNPLLSDAAKRNKSPKRLKMANLISSIKDPVNILLLIFLILSYLISNFCGIYFFYMTAFENPWSLHTALPDVISDLWPSFALLRSLQDGFYLSSQSSSSRFSTPTLVAFLSSHLSSFVTIILLIISIYFTINYYNMANIRKSIIILTISLLFKSLFTMVTQLPPSCAGFAHCKCSEYISKIENINLYLENNCGVGSFRSKNPNSDTKINNKMIRKNMQPNITRQSNQFHQDDEDQFDICKKSLSHNQSPFSIALTNALSFGIGRSGSVPRCGGLMMSGRAIVQLCLGMYFIDLMKNVVSDPKFRAVFIVVFVLTSISFLNAILYRDEYTLSIAVSTVFVTIMHKLYWCAMTLLDVGYGPFVMTGFGRFLSWVEGNKEMSTSQVGLREIEGD</sequence>
<gene>
    <name evidence="2" type="ORF">M9Y10_013656</name>
</gene>
<dbReference type="EMBL" id="JAPFFF010000002">
    <property type="protein sequence ID" value="KAK8895771.1"/>
    <property type="molecule type" value="Genomic_DNA"/>
</dbReference>
<feature type="transmembrane region" description="Helical" evidence="1">
    <location>
        <begin position="156"/>
        <end position="175"/>
    </location>
</feature>
<evidence type="ECO:0000256" key="1">
    <source>
        <dbReference type="SAM" id="Phobius"/>
    </source>
</evidence>
<feature type="transmembrane region" description="Helical" evidence="1">
    <location>
        <begin position="119"/>
        <end position="144"/>
    </location>
</feature>
<keyword evidence="3" id="KW-1185">Reference proteome</keyword>